<evidence type="ECO:0000313" key="2">
    <source>
        <dbReference type="EMBL" id="CAE7204044.1"/>
    </source>
</evidence>
<dbReference type="InterPro" id="IPR005069">
    <property type="entry name" value="Nucl-diP-sugar_transferase"/>
</dbReference>
<proteinExistence type="predicted"/>
<dbReference type="EMBL" id="CAJNDS010000418">
    <property type="protein sequence ID" value="CAE7204044.1"/>
    <property type="molecule type" value="Genomic_DNA"/>
</dbReference>
<dbReference type="Pfam" id="PF03407">
    <property type="entry name" value="Nucleotid_trans"/>
    <property type="match status" value="1"/>
</dbReference>
<evidence type="ECO:0000313" key="3">
    <source>
        <dbReference type="Proteomes" id="UP000604046"/>
    </source>
</evidence>
<dbReference type="AlphaFoldDB" id="A0A812JDU1"/>
<keyword evidence="3" id="KW-1185">Reference proteome</keyword>
<comment type="caution">
    <text evidence="2">The sequence shown here is derived from an EMBL/GenBank/DDBJ whole genome shotgun (WGS) entry which is preliminary data.</text>
</comment>
<protein>
    <recommendedName>
        <fullName evidence="1">Nucleotide-diphospho-sugar transferase domain-containing protein</fullName>
    </recommendedName>
</protein>
<name>A0A812JDU1_9DINO</name>
<sequence>MDARWVPYFLHRALDLRIPRLVFATPAAQWMALCEDVRQTRQRLSDLLCLWFSSPAARPLDVHDKAKFYLLPIFLSLGLDVISLDLDVFMFQDPTARILETVYSKALPLDVAATDHFDGTCLNAGVLFVRASDQALLWVLHFIEWLHKYPYGHFQNGLDAFLGHSILEPQLPDSSVLPTAARVSYAVLGTDLEYVTLAGWGGSLEKQRHQALLLHFTPAISAALGSGLAHGEKQVLLLHLFNATARRPGEKEPDARRQQMAKWKVLHRLHTNVPRWRTPCYVGIHPTVTHLVESGLYEELLA</sequence>
<evidence type="ECO:0000259" key="1">
    <source>
        <dbReference type="Pfam" id="PF03407"/>
    </source>
</evidence>
<feature type="domain" description="Nucleotide-diphospho-sugar transferase" evidence="1">
    <location>
        <begin position="66"/>
        <end position="182"/>
    </location>
</feature>
<dbReference type="Proteomes" id="UP000604046">
    <property type="component" value="Unassembled WGS sequence"/>
</dbReference>
<accession>A0A812JDU1</accession>
<dbReference type="OrthoDB" id="422806at2759"/>
<reference evidence="2" key="1">
    <citation type="submission" date="2021-02" db="EMBL/GenBank/DDBJ databases">
        <authorList>
            <person name="Dougan E. K."/>
            <person name="Rhodes N."/>
            <person name="Thang M."/>
            <person name="Chan C."/>
        </authorList>
    </citation>
    <scope>NUCLEOTIDE SEQUENCE</scope>
</reference>
<organism evidence="2 3">
    <name type="scientific">Symbiodinium natans</name>
    <dbReference type="NCBI Taxonomy" id="878477"/>
    <lineage>
        <taxon>Eukaryota</taxon>
        <taxon>Sar</taxon>
        <taxon>Alveolata</taxon>
        <taxon>Dinophyceae</taxon>
        <taxon>Suessiales</taxon>
        <taxon>Symbiodiniaceae</taxon>
        <taxon>Symbiodinium</taxon>
    </lineage>
</organism>
<gene>
    <name evidence="2" type="ORF">SNAT2548_LOCUS6315</name>
</gene>